<gene>
    <name evidence="8" type="ORF">J0A68_10985</name>
</gene>
<evidence type="ECO:0000256" key="6">
    <source>
        <dbReference type="RuleBase" id="RU366058"/>
    </source>
</evidence>
<dbReference type="Pfam" id="PF09335">
    <property type="entry name" value="VTT_dom"/>
    <property type="match status" value="1"/>
</dbReference>
<keyword evidence="3 6" id="KW-0812">Transmembrane</keyword>
<evidence type="ECO:0000256" key="5">
    <source>
        <dbReference type="ARBA" id="ARBA00023136"/>
    </source>
</evidence>
<protein>
    <recommendedName>
        <fullName evidence="6">TVP38/TMEM64 family membrane protein</fullName>
    </recommendedName>
</protein>
<feature type="transmembrane region" description="Helical" evidence="6">
    <location>
        <begin position="141"/>
        <end position="163"/>
    </location>
</feature>
<keyword evidence="9" id="KW-1185">Reference proteome</keyword>
<dbReference type="Proteomes" id="UP000664317">
    <property type="component" value="Unassembled WGS sequence"/>
</dbReference>
<evidence type="ECO:0000256" key="3">
    <source>
        <dbReference type="ARBA" id="ARBA00022692"/>
    </source>
</evidence>
<evidence type="ECO:0000313" key="8">
    <source>
        <dbReference type="EMBL" id="MBN7811483.1"/>
    </source>
</evidence>
<feature type="transmembrane region" description="Helical" evidence="6">
    <location>
        <begin position="52"/>
        <end position="73"/>
    </location>
</feature>
<feature type="transmembrane region" description="Helical" evidence="6">
    <location>
        <begin position="205"/>
        <end position="223"/>
    </location>
</feature>
<feature type="transmembrane region" description="Helical" evidence="6">
    <location>
        <begin position="85"/>
        <end position="108"/>
    </location>
</feature>
<organism evidence="8 9">
    <name type="scientific">Algoriphagus oliviformis</name>
    <dbReference type="NCBI Taxonomy" id="2811231"/>
    <lineage>
        <taxon>Bacteria</taxon>
        <taxon>Pseudomonadati</taxon>
        <taxon>Bacteroidota</taxon>
        <taxon>Cytophagia</taxon>
        <taxon>Cytophagales</taxon>
        <taxon>Cyclobacteriaceae</taxon>
        <taxon>Algoriphagus</taxon>
    </lineage>
</organism>
<reference evidence="8 9" key="1">
    <citation type="submission" date="2021-03" db="EMBL/GenBank/DDBJ databases">
        <title>novel species isolated from a fishpond in China.</title>
        <authorList>
            <person name="Lu H."/>
            <person name="Cai Z."/>
        </authorList>
    </citation>
    <scope>NUCLEOTIDE SEQUENCE [LARGE SCALE GENOMIC DNA]</scope>
    <source>
        <strain evidence="8 9">H41</strain>
    </source>
</reference>
<dbReference type="PANTHER" id="PTHR12677:SF59">
    <property type="entry name" value="GOLGI APPARATUS MEMBRANE PROTEIN TVP38-RELATED"/>
    <property type="match status" value="1"/>
</dbReference>
<evidence type="ECO:0000256" key="1">
    <source>
        <dbReference type="ARBA" id="ARBA00004651"/>
    </source>
</evidence>
<dbReference type="InterPro" id="IPR015414">
    <property type="entry name" value="TMEM64"/>
</dbReference>
<accession>A0ABS3C2Y4</accession>
<feature type="domain" description="VTT" evidence="7">
    <location>
        <begin position="73"/>
        <end position="189"/>
    </location>
</feature>
<feature type="transmembrane region" description="Helical" evidence="6">
    <location>
        <begin position="21"/>
        <end position="40"/>
    </location>
</feature>
<evidence type="ECO:0000256" key="2">
    <source>
        <dbReference type="ARBA" id="ARBA00022475"/>
    </source>
</evidence>
<dbReference type="PANTHER" id="PTHR12677">
    <property type="entry name" value="GOLGI APPARATUS MEMBRANE PROTEIN TVP38-RELATED"/>
    <property type="match status" value="1"/>
</dbReference>
<dbReference type="RefSeq" id="WP_206578265.1">
    <property type="nucleotide sequence ID" value="NZ_JAFKCT010000004.1"/>
</dbReference>
<proteinExistence type="inferred from homology"/>
<evidence type="ECO:0000313" key="9">
    <source>
        <dbReference type="Proteomes" id="UP000664317"/>
    </source>
</evidence>
<dbReference type="InterPro" id="IPR032816">
    <property type="entry name" value="VTT_dom"/>
</dbReference>
<sequence length="231" mass="25543">MTKKASIFKTLGEYFRAHFGATLAWIWVALMPGLGSLVLLSRADSLEGLGLGGLPAQAIFTMAVSALLGLALLPTTLTALVTGYYFGWLGFPGLFFGYLLANVIGYLLGKAINADFLGLLYLRKPELRQEIERRIQRPQSLIFFIRISPVIPFAISNFLFASLKIDLKKVLLYGVPGMLPRTLIAFVTGLLASSIVDARQALRDPWQVAVLAFLLLVSFWGLYRNWKKGRS</sequence>
<comment type="subcellular location">
    <subcellularLocation>
        <location evidence="1 6">Cell membrane</location>
        <topology evidence="1 6">Multi-pass membrane protein</topology>
    </subcellularLocation>
</comment>
<keyword evidence="4 6" id="KW-1133">Transmembrane helix</keyword>
<dbReference type="EMBL" id="JAFKCT010000004">
    <property type="protein sequence ID" value="MBN7811483.1"/>
    <property type="molecule type" value="Genomic_DNA"/>
</dbReference>
<feature type="transmembrane region" description="Helical" evidence="6">
    <location>
        <begin position="170"/>
        <end position="193"/>
    </location>
</feature>
<comment type="caution">
    <text evidence="8">The sequence shown here is derived from an EMBL/GenBank/DDBJ whole genome shotgun (WGS) entry which is preliminary data.</text>
</comment>
<name>A0ABS3C2Y4_9BACT</name>
<keyword evidence="5 6" id="KW-0472">Membrane</keyword>
<keyword evidence="2 6" id="KW-1003">Cell membrane</keyword>
<evidence type="ECO:0000256" key="4">
    <source>
        <dbReference type="ARBA" id="ARBA00022989"/>
    </source>
</evidence>
<evidence type="ECO:0000259" key="7">
    <source>
        <dbReference type="Pfam" id="PF09335"/>
    </source>
</evidence>
<comment type="similarity">
    <text evidence="6">Belongs to the TVP38/TMEM64 family.</text>
</comment>